<keyword evidence="1" id="KW-0812">Transmembrane</keyword>
<dbReference type="AlphaFoldDB" id="A0AAV1HPW0"/>
<comment type="caution">
    <text evidence="2">The sequence shown here is derived from an EMBL/GenBank/DDBJ whole genome shotgun (WGS) entry which is preliminary data.</text>
</comment>
<feature type="transmembrane region" description="Helical" evidence="1">
    <location>
        <begin position="259"/>
        <end position="279"/>
    </location>
</feature>
<evidence type="ECO:0000256" key="1">
    <source>
        <dbReference type="SAM" id="Phobius"/>
    </source>
</evidence>
<dbReference type="Proteomes" id="UP001314263">
    <property type="component" value="Unassembled WGS sequence"/>
</dbReference>
<keyword evidence="3" id="KW-1185">Reference proteome</keyword>
<evidence type="ECO:0000313" key="3">
    <source>
        <dbReference type="Proteomes" id="UP001314263"/>
    </source>
</evidence>
<organism evidence="2 3">
    <name type="scientific">Coccomyxa viridis</name>
    <dbReference type="NCBI Taxonomy" id="1274662"/>
    <lineage>
        <taxon>Eukaryota</taxon>
        <taxon>Viridiplantae</taxon>
        <taxon>Chlorophyta</taxon>
        <taxon>core chlorophytes</taxon>
        <taxon>Trebouxiophyceae</taxon>
        <taxon>Trebouxiophyceae incertae sedis</taxon>
        <taxon>Coccomyxaceae</taxon>
        <taxon>Coccomyxa</taxon>
    </lineage>
</organism>
<gene>
    <name evidence="2" type="ORF">CVIRNUC_000315</name>
</gene>
<keyword evidence="1" id="KW-1133">Transmembrane helix</keyword>
<evidence type="ECO:0000313" key="2">
    <source>
        <dbReference type="EMBL" id="CAK0733681.1"/>
    </source>
</evidence>
<name>A0AAV1HPW0_9CHLO</name>
<protein>
    <submittedName>
        <fullName evidence="2">Uncharacterized protein</fullName>
    </submittedName>
</protein>
<proteinExistence type="predicted"/>
<feature type="transmembrane region" description="Helical" evidence="1">
    <location>
        <begin position="291"/>
        <end position="309"/>
    </location>
</feature>
<dbReference type="EMBL" id="CAUYUE010000001">
    <property type="protein sequence ID" value="CAK0733681.1"/>
    <property type="molecule type" value="Genomic_DNA"/>
</dbReference>
<reference evidence="2 3" key="1">
    <citation type="submission" date="2023-10" db="EMBL/GenBank/DDBJ databases">
        <authorList>
            <person name="Maclean D."/>
            <person name="Macfadyen A."/>
        </authorList>
    </citation>
    <scope>NUCLEOTIDE SEQUENCE [LARGE SCALE GENOMIC DNA]</scope>
</reference>
<keyword evidence="1" id="KW-0472">Membrane</keyword>
<sequence length="486" mass="54182">MAAAASRDIYAKASRCVSECVTSVWACLKALFYRGGHMANQAALQGQSVKRDSRGHLRIKTKLVSNSAVFCYALKVFLFIPQELFAIDEKPQRYIWQTLRNQHPEESGRLDITHALHMRKRIREAAAALIQATERPPTAWAIQAFALDSAFQFLDAEARRICEQGCAQGASEVDEFILIEMEQALMRVYNATHNKQLLASLNGLIKYHSARHYTATLPIMEREGQEALANRTKDLKRFVRGHITISHHAKAASFLLTDLFGAGIAGLAMAWAILGLYAAWRLMGSPRTGGFTMNFAGPLIAMTIVAYIIKDRLKVWGQRYFGSIAECCGIFIPTLNSSLLTSSGVKVGTCGAVCDSLDSRRLASNIVRARSDIMPESNEFVVRYSKKMTLDSSAFCAQSSSCALVDILNFDLSFISRRMHPKIDKYWVMDSRAESVSRVAYPRMYKVPIVVEWGMKGTSDVSSCLGVMDRDGLARVESWRDSLTDR</sequence>
<accession>A0AAV1HPW0</accession>